<comment type="caution">
    <text evidence="2">The sequence shown here is derived from an EMBL/GenBank/DDBJ whole genome shotgun (WGS) entry which is preliminary data.</text>
</comment>
<feature type="non-terminal residue" evidence="2">
    <location>
        <position position="1"/>
    </location>
</feature>
<reference evidence="2" key="1">
    <citation type="submission" date="2021-02" db="EMBL/GenBank/DDBJ databases">
        <authorList>
            <person name="Dougan E. K."/>
            <person name="Rhodes N."/>
            <person name="Thang M."/>
            <person name="Chan C."/>
        </authorList>
    </citation>
    <scope>NUCLEOTIDE SEQUENCE</scope>
</reference>
<accession>A0A812NA04</accession>
<protein>
    <submittedName>
        <fullName evidence="2">Uncharacterized protein</fullName>
    </submittedName>
</protein>
<evidence type="ECO:0000313" key="3">
    <source>
        <dbReference type="Proteomes" id="UP000649617"/>
    </source>
</evidence>
<evidence type="ECO:0000256" key="1">
    <source>
        <dbReference type="SAM" id="MobiDB-lite"/>
    </source>
</evidence>
<organism evidence="2 3">
    <name type="scientific">Symbiodinium pilosum</name>
    <name type="common">Dinoflagellate</name>
    <dbReference type="NCBI Taxonomy" id="2952"/>
    <lineage>
        <taxon>Eukaryota</taxon>
        <taxon>Sar</taxon>
        <taxon>Alveolata</taxon>
        <taxon>Dinophyceae</taxon>
        <taxon>Suessiales</taxon>
        <taxon>Symbiodiniaceae</taxon>
        <taxon>Symbiodinium</taxon>
    </lineage>
</organism>
<feature type="region of interest" description="Disordered" evidence="1">
    <location>
        <begin position="115"/>
        <end position="139"/>
    </location>
</feature>
<feature type="region of interest" description="Disordered" evidence="1">
    <location>
        <begin position="154"/>
        <end position="186"/>
    </location>
</feature>
<sequence>MRVDAAEFVPFAAASNDDAWTGSSHPSMYGGGVGAASGLSADSPAFVPGAQDVTAWQTVPPWEVWQAGRDHSAPVAEYGAAMPECTETAPIVTYVDEETFLTPQLLEEMPELAAHSMHSLPLSPSGKEAPDDGNLPESPEKELLFSHSHASFSGSSQAATTEEPSRHSELTGTGCATSSTCPSATTGSCAGVLSVHGRKLHWTLTGRDCQSCNDLFLLDEWPQGEGVESPRFVVAGVPLRMIFFPAGAALTGEGDCAVGVLCEDG</sequence>
<proteinExistence type="predicted"/>
<keyword evidence="3" id="KW-1185">Reference proteome</keyword>
<gene>
    <name evidence="2" type="ORF">SPIL2461_LOCUS7028</name>
</gene>
<name>A0A812NA04_SYMPI</name>
<dbReference type="EMBL" id="CAJNIZ010011022">
    <property type="protein sequence ID" value="CAE7310212.1"/>
    <property type="molecule type" value="Genomic_DNA"/>
</dbReference>
<dbReference type="AlphaFoldDB" id="A0A812NA04"/>
<feature type="compositionally biased region" description="Low complexity" evidence="1">
    <location>
        <begin position="171"/>
        <end position="186"/>
    </location>
</feature>
<dbReference type="OrthoDB" id="444639at2759"/>
<evidence type="ECO:0000313" key="2">
    <source>
        <dbReference type="EMBL" id="CAE7310212.1"/>
    </source>
</evidence>
<dbReference type="Proteomes" id="UP000649617">
    <property type="component" value="Unassembled WGS sequence"/>
</dbReference>